<accession>A0A645FUS5</accession>
<organism evidence="1">
    <name type="scientific">bioreactor metagenome</name>
    <dbReference type="NCBI Taxonomy" id="1076179"/>
    <lineage>
        <taxon>unclassified sequences</taxon>
        <taxon>metagenomes</taxon>
        <taxon>ecological metagenomes</taxon>
    </lineage>
</organism>
<sequence length="85" mass="9053">MQAVESFVSAVSQLIGRSGRVLLATFELIHHAVQPFAFTGQILGADPGFVQGSVHAVEFFGLLLEGRAGPVDLVLLGDQLILHRS</sequence>
<gene>
    <name evidence="1" type="ORF">SDC9_164755</name>
</gene>
<comment type="caution">
    <text evidence="1">The sequence shown here is derived from an EMBL/GenBank/DDBJ whole genome shotgun (WGS) entry which is preliminary data.</text>
</comment>
<dbReference type="EMBL" id="VSSQ01064518">
    <property type="protein sequence ID" value="MPN17402.1"/>
    <property type="molecule type" value="Genomic_DNA"/>
</dbReference>
<evidence type="ECO:0000313" key="1">
    <source>
        <dbReference type="EMBL" id="MPN17402.1"/>
    </source>
</evidence>
<protein>
    <submittedName>
        <fullName evidence="1">Uncharacterized protein</fullName>
    </submittedName>
</protein>
<name>A0A645FUS5_9ZZZZ</name>
<dbReference type="AlphaFoldDB" id="A0A645FUS5"/>
<proteinExistence type="predicted"/>
<reference evidence="1" key="1">
    <citation type="submission" date="2019-08" db="EMBL/GenBank/DDBJ databases">
        <authorList>
            <person name="Kucharzyk K."/>
            <person name="Murdoch R.W."/>
            <person name="Higgins S."/>
            <person name="Loffler F."/>
        </authorList>
    </citation>
    <scope>NUCLEOTIDE SEQUENCE</scope>
</reference>